<proteinExistence type="predicted"/>
<dbReference type="Proteomes" id="UP001499909">
    <property type="component" value="Unassembled WGS sequence"/>
</dbReference>
<gene>
    <name evidence="1" type="ORF">GCM10022406_16270</name>
</gene>
<accession>A0ABP7MXW2</accession>
<evidence type="ECO:0000313" key="1">
    <source>
        <dbReference type="EMBL" id="GAA3932051.1"/>
    </source>
</evidence>
<reference evidence="2" key="1">
    <citation type="journal article" date="2019" name="Int. J. Syst. Evol. Microbiol.">
        <title>The Global Catalogue of Microorganisms (GCM) 10K type strain sequencing project: providing services to taxonomists for standard genome sequencing and annotation.</title>
        <authorList>
            <consortium name="The Broad Institute Genomics Platform"/>
            <consortium name="The Broad Institute Genome Sequencing Center for Infectious Disease"/>
            <person name="Wu L."/>
            <person name="Ma J."/>
        </authorList>
    </citation>
    <scope>NUCLEOTIDE SEQUENCE [LARGE SCALE GENOMIC DNA]</scope>
    <source>
        <strain evidence="2">JCM 17214</strain>
    </source>
</reference>
<organism evidence="1 2">
    <name type="scientific">Hymenobacter algoricola</name>
    <dbReference type="NCBI Taxonomy" id="486267"/>
    <lineage>
        <taxon>Bacteria</taxon>
        <taxon>Pseudomonadati</taxon>
        <taxon>Bacteroidota</taxon>
        <taxon>Cytophagia</taxon>
        <taxon>Cytophagales</taxon>
        <taxon>Hymenobacteraceae</taxon>
        <taxon>Hymenobacter</taxon>
    </lineage>
</organism>
<protein>
    <recommendedName>
        <fullName evidence="3">TonB-dependent receptor plug domain-containing protein</fullName>
    </recommendedName>
</protein>
<name>A0ABP7MXW2_9BACT</name>
<keyword evidence="2" id="KW-1185">Reference proteome</keyword>
<comment type="caution">
    <text evidence="1">The sequence shown here is derived from an EMBL/GenBank/DDBJ whole genome shotgun (WGS) entry which is preliminary data.</text>
</comment>
<dbReference type="EMBL" id="BAABDH010000027">
    <property type="protein sequence ID" value="GAA3932051.1"/>
    <property type="molecule type" value="Genomic_DNA"/>
</dbReference>
<sequence>MNFASTIATKTCIKSCSKNFANGPSKLDLLPKPLTYSKITVIGSAVASRSEDPNFPPIQACDAADEGVSLTAGLSFTDYEGRTYAGSGAVTTYYASCSNRQLTKPIIMLDGIDFEEKSRDGITVYSDFLNY</sequence>
<evidence type="ECO:0000313" key="2">
    <source>
        <dbReference type="Proteomes" id="UP001499909"/>
    </source>
</evidence>
<evidence type="ECO:0008006" key="3">
    <source>
        <dbReference type="Google" id="ProtNLM"/>
    </source>
</evidence>